<dbReference type="Proteomes" id="UP000438429">
    <property type="component" value="Unassembled WGS sequence"/>
</dbReference>
<name>A0A6A4TNF9_SCOMX</name>
<evidence type="ECO:0000313" key="3">
    <source>
        <dbReference type="Proteomes" id="UP000438429"/>
    </source>
</evidence>
<dbReference type="InterPro" id="IPR015988">
    <property type="entry name" value="STAT_TF_CC"/>
</dbReference>
<dbReference type="InterPro" id="IPR013800">
    <property type="entry name" value="STAT_TF_alpha"/>
</dbReference>
<feature type="domain" description="STAT transcription factor all-alpha" evidence="1">
    <location>
        <begin position="105"/>
        <end position="142"/>
    </location>
</feature>
<protein>
    <recommendedName>
        <fullName evidence="1">STAT transcription factor all-alpha domain-containing protein</fullName>
    </recommendedName>
</protein>
<dbReference type="GO" id="GO:0006355">
    <property type="term" value="P:regulation of DNA-templated transcription"/>
    <property type="evidence" value="ECO:0007669"/>
    <property type="project" value="InterPro"/>
</dbReference>
<evidence type="ECO:0000259" key="1">
    <source>
        <dbReference type="Pfam" id="PF01017"/>
    </source>
</evidence>
<comment type="caution">
    <text evidence="2">The sequence shown here is derived from an EMBL/GenBank/DDBJ whole genome shotgun (WGS) entry which is preliminary data.</text>
</comment>
<proteinExistence type="predicted"/>
<dbReference type="Pfam" id="PF01017">
    <property type="entry name" value="STAT_alpha"/>
    <property type="match status" value="1"/>
</dbReference>
<organism evidence="2 3">
    <name type="scientific">Scophthalmus maximus</name>
    <name type="common">Turbot</name>
    <name type="synonym">Psetta maxima</name>
    <dbReference type="NCBI Taxonomy" id="52904"/>
    <lineage>
        <taxon>Eukaryota</taxon>
        <taxon>Metazoa</taxon>
        <taxon>Chordata</taxon>
        <taxon>Craniata</taxon>
        <taxon>Vertebrata</taxon>
        <taxon>Euteleostomi</taxon>
        <taxon>Actinopterygii</taxon>
        <taxon>Neopterygii</taxon>
        <taxon>Teleostei</taxon>
        <taxon>Neoteleostei</taxon>
        <taxon>Acanthomorphata</taxon>
        <taxon>Carangaria</taxon>
        <taxon>Pleuronectiformes</taxon>
        <taxon>Pleuronectoidei</taxon>
        <taxon>Scophthalmidae</taxon>
        <taxon>Scophthalmus</taxon>
    </lineage>
</organism>
<accession>A0A6A4TNF9</accession>
<gene>
    <name evidence="2" type="ORF">F2P81_002437</name>
</gene>
<dbReference type="SUPFAM" id="SSF47655">
    <property type="entry name" value="STAT"/>
    <property type="match status" value="1"/>
</dbReference>
<dbReference type="Gene3D" id="1.20.1050.20">
    <property type="entry name" value="STAT transcription factor, all-alpha domain"/>
    <property type="match status" value="1"/>
</dbReference>
<evidence type="ECO:0000313" key="2">
    <source>
        <dbReference type="EMBL" id="KAF0045908.1"/>
    </source>
</evidence>
<dbReference type="AlphaFoldDB" id="A0A6A4TNF9"/>
<sequence length="143" mass="16304">MSSPPVCPLCPRAQALPTDLLVSISLQRIHSNDDFSEPRRWCMVQNSCLREPPPFSPLQLRLHPCIFPVILHVVNPMYPPPLMRQGILVFVDLLALTANPYISLFTAVAESLQQVCQYLKKLQELEQKFTYDSDPITQKKAFL</sequence>
<reference evidence="2 3" key="1">
    <citation type="submission" date="2019-06" db="EMBL/GenBank/DDBJ databases">
        <title>Draft genomes of female and male turbot (Scophthalmus maximus).</title>
        <authorList>
            <person name="Xu H."/>
            <person name="Xu X.-W."/>
            <person name="Shao C."/>
            <person name="Chen S."/>
        </authorList>
    </citation>
    <scope>NUCLEOTIDE SEQUENCE [LARGE SCALE GENOMIC DNA]</scope>
    <source>
        <strain evidence="2">Ysfricsl-2016a</strain>
        <tissue evidence="2">Blood</tissue>
    </source>
</reference>
<dbReference type="EMBL" id="VEVO01000002">
    <property type="protein sequence ID" value="KAF0045908.1"/>
    <property type="molecule type" value="Genomic_DNA"/>
</dbReference>
<dbReference type="GO" id="GO:0007165">
    <property type="term" value="P:signal transduction"/>
    <property type="evidence" value="ECO:0007669"/>
    <property type="project" value="InterPro"/>
</dbReference>